<dbReference type="Pfam" id="PF00708">
    <property type="entry name" value="Acylphosphatase"/>
    <property type="match status" value="1"/>
</dbReference>
<comment type="caution">
    <text evidence="12">The sequence shown here is derived from an EMBL/GenBank/DDBJ whole genome shotgun (WGS) entry which is preliminary data.</text>
</comment>
<protein>
    <recommendedName>
        <fullName evidence="8">Carbamoyltransferase</fullName>
        <ecNumber evidence="8">6.2.-.-</ecNumber>
    </recommendedName>
</protein>
<dbReference type="PROSITE" id="PS00150">
    <property type="entry name" value="ACYLPHOSPHATASE_1"/>
    <property type="match status" value="1"/>
</dbReference>
<feature type="active site" evidence="9">
    <location>
        <position position="44"/>
    </location>
</feature>
<evidence type="ECO:0000256" key="1">
    <source>
        <dbReference type="ARBA" id="ARBA00004711"/>
    </source>
</evidence>
<feature type="active site" evidence="9">
    <location>
        <position position="26"/>
    </location>
</feature>
<comment type="catalytic activity">
    <reaction evidence="7">
        <text>C-terminal L-cysteinyl-[HypE protein] + carbamoyl phosphate + ATP + H2O = C-terminal S-carboxamide-L-cysteinyl-[HypE protein] + AMP + phosphate + diphosphate + H(+)</text>
        <dbReference type="Rhea" id="RHEA:55636"/>
        <dbReference type="Rhea" id="RHEA-COMP:14247"/>
        <dbReference type="Rhea" id="RHEA-COMP:14392"/>
        <dbReference type="ChEBI" id="CHEBI:15377"/>
        <dbReference type="ChEBI" id="CHEBI:15378"/>
        <dbReference type="ChEBI" id="CHEBI:30616"/>
        <dbReference type="ChEBI" id="CHEBI:33019"/>
        <dbReference type="ChEBI" id="CHEBI:43474"/>
        <dbReference type="ChEBI" id="CHEBI:58228"/>
        <dbReference type="ChEBI" id="CHEBI:76913"/>
        <dbReference type="ChEBI" id="CHEBI:139126"/>
        <dbReference type="ChEBI" id="CHEBI:456215"/>
    </reaction>
</comment>
<dbReference type="PANTHER" id="PTHR42959:SF1">
    <property type="entry name" value="CARBAMOYLTRANSFERASE HYPF"/>
    <property type="match status" value="1"/>
</dbReference>
<dbReference type="NCBIfam" id="TIGR00143">
    <property type="entry name" value="hypF"/>
    <property type="match status" value="1"/>
</dbReference>
<dbReference type="Gene3D" id="3.90.870.50">
    <property type="match status" value="1"/>
</dbReference>
<dbReference type="PROSITE" id="PS51163">
    <property type="entry name" value="YRDC"/>
    <property type="match status" value="1"/>
</dbReference>
<evidence type="ECO:0000256" key="4">
    <source>
        <dbReference type="ARBA" id="ARBA00022723"/>
    </source>
</evidence>
<dbReference type="GO" id="GO:0016743">
    <property type="term" value="F:carboxyl- or carbamoyltransferase activity"/>
    <property type="evidence" value="ECO:0007669"/>
    <property type="project" value="UniProtKB-UniRule"/>
</dbReference>
<dbReference type="Proteomes" id="UP000011922">
    <property type="component" value="Unassembled WGS sequence"/>
</dbReference>
<feature type="domain" description="YrdC-like" evidence="11">
    <location>
        <begin position="209"/>
        <end position="400"/>
    </location>
</feature>
<dbReference type="SUPFAM" id="SSF54975">
    <property type="entry name" value="Acylphosphatase/BLUF domain-like"/>
    <property type="match status" value="1"/>
</dbReference>
<dbReference type="AlphaFoldDB" id="M5PRD1"/>
<comment type="catalytic activity">
    <reaction evidence="9">
        <text>an acyl phosphate + H2O = a carboxylate + phosphate + H(+)</text>
        <dbReference type="Rhea" id="RHEA:14965"/>
        <dbReference type="ChEBI" id="CHEBI:15377"/>
        <dbReference type="ChEBI" id="CHEBI:15378"/>
        <dbReference type="ChEBI" id="CHEBI:29067"/>
        <dbReference type="ChEBI" id="CHEBI:43474"/>
        <dbReference type="ChEBI" id="CHEBI:59918"/>
        <dbReference type="EC" id="3.6.1.7"/>
    </reaction>
</comment>
<keyword evidence="3" id="KW-0436">Ligase</keyword>
<evidence type="ECO:0000259" key="10">
    <source>
        <dbReference type="PROSITE" id="PS51160"/>
    </source>
</evidence>
<dbReference type="GO" id="GO:0016874">
    <property type="term" value="F:ligase activity"/>
    <property type="evidence" value="ECO:0007669"/>
    <property type="project" value="UniProtKB-UniRule"/>
</dbReference>
<dbReference type="GO" id="GO:0003725">
    <property type="term" value="F:double-stranded RNA binding"/>
    <property type="evidence" value="ECO:0007669"/>
    <property type="project" value="InterPro"/>
</dbReference>
<dbReference type="Pfam" id="PF01300">
    <property type="entry name" value="Sua5_yciO_yrdC"/>
    <property type="match status" value="1"/>
</dbReference>
<dbReference type="InterPro" id="IPR017968">
    <property type="entry name" value="Acylphosphatase_CS"/>
</dbReference>
<dbReference type="InterPro" id="IPR036046">
    <property type="entry name" value="Acylphosphatase-like_dom_sf"/>
</dbReference>
<dbReference type="Gene3D" id="3.30.420.360">
    <property type="match status" value="1"/>
</dbReference>
<evidence type="ECO:0000256" key="3">
    <source>
        <dbReference type="ARBA" id="ARBA00022598"/>
    </source>
</evidence>
<evidence type="ECO:0000256" key="6">
    <source>
        <dbReference type="ARBA" id="ARBA00022833"/>
    </source>
</evidence>
<dbReference type="RefSeq" id="WP_005987205.1">
    <property type="nucleotide sequence ID" value="NZ_AOSV01000024.1"/>
</dbReference>
<dbReference type="InterPro" id="IPR006070">
    <property type="entry name" value="Sua5-like_dom"/>
</dbReference>
<evidence type="ECO:0000256" key="9">
    <source>
        <dbReference type="PROSITE-ProRule" id="PRU00520"/>
    </source>
</evidence>
<proteinExistence type="inferred from homology"/>
<dbReference type="SUPFAM" id="SSF55821">
    <property type="entry name" value="YrdC/RibB"/>
    <property type="match status" value="1"/>
</dbReference>
<dbReference type="GO" id="GO:0003998">
    <property type="term" value="F:acylphosphatase activity"/>
    <property type="evidence" value="ECO:0007669"/>
    <property type="project" value="UniProtKB-EC"/>
</dbReference>
<evidence type="ECO:0000256" key="7">
    <source>
        <dbReference type="ARBA" id="ARBA00048220"/>
    </source>
</evidence>
<dbReference type="Pfam" id="PF07503">
    <property type="entry name" value="zf-HYPF"/>
    <property type="match status" value="2"/>
</dbReference>
<dbReference type="Gene3D" id="3.30.110.120">
    <property type="match status" value="1"/>
</dbReference>
<dbReference type="PANTHER" id="PTHR42959">
    <property type="entry name" value="CARBAMOYLTRANSFERASE"/>
    <property type="match status" value="1"/>
</dbReference>
<name>M5PRD1_DESAF</name>
<dbReference type="PIRSF" id="PIRSF006256">
    <property type="entry name" value="CMPcnvr_hdrg_mat"/>
    <property type="match status" value="1"/>
</dbReference>
<comment type="similarity">
    <text evidence="2 8">Belongs to the carbamoyltransferase HypF family.</text>
</comment>
<dbReference type="InterPro" id="IPR001792">
    <property type="entry name" value="Acylphosphatase-like_dom"/>
</dbReference>
<keyword evidence="5" id="KW-0863">Zinc-finger</keyword>
<evidence type="ECO:0000256" key="8">
    <source>
        <dbReference type="PIRNR" id="PIRNR006256"/>
    </source>
</evidence>
<keyword evidence="6" id="KW-0862">Zinc</keyword>
<dbReference type="GO" id="GO:0008270">
    <property type="term" value="F:zinc ion binding"/>
    <property type="evidence" value="ECO:0007669"/>
    <property type="project" value="UniProtKB-KW"/>
</dbReference>
<dbReference type="Gene3D" id="3.30.420.40">
    <property type="match status" value="1"/>
</dbReference>
<evidence type="ECO:0000256" key="5">
    <source>
        <dbReference type="ARBA" id="ARBA00022771"/>
    </source>
</evidence>
<evidence type="ECO:0000313" key="13">
    <source>
        <dbReference type="Proteomes" id="UP000011922"/>
    </source>
</evidence>
<dbReference type="Pfam" id="PF22521">
    <property type="entry name" value="HypF_C_2"/>
    <property type="match status" value="1"/>
</dbReference>
<evidence type="ECO:0000313" key="12">
    <source>
        <dbReference type="EMBL" id="EMG36942.1"/>
    </source>
</evidence>
<dbReference type="UniPathway" id="UPA00335"/>
<dbReference type="EC" id="6.2.-.-" evidence="8"/>
<keyword evidence="9" id="KW-0378">Hydrolase</keyword>
<dbReference type="InterPro" id="IPR055128">
    <property type="entry name" value="HypF_C_2"/>
</dbReference>
<organism evidence="12 13">
    <name type="scientific">Desulfocurvibacter africanus PCS</name>
    <dbReference type="NCBI Taxonomy" id="1262666"/>
    <lineage>
        <taxon>Bacteria</taxon>
        <taxon>Pseudomonadati</taxon>
        <taxon>Thermodesulfobacteriota</taxon>
        <taxon>Desulfovibrionia</taxon>
        <taxon>Desulfovibrionales</taxon>
        <taxon>Desulfovibrionaceae</taxon>
        <taxon>Desulfocurvibacter</taxon>
    </lineage>
</organism>
<dbReference type="PATRIC" id="fig|1262666.3.peg.2297"/>
<gene>
    <name evidence="12" type="ORF">PCS_02262</name>
</gene>
<dbReference type="OrthoDB" id="9808093at2"/>
<dbReference type="InterPro" id="IPR011125">
    <property type="entry name" value="Znf_HypF"/>
</dbReference>
<accession>M5PRD1</accession>
<dbReference type="GO" id="GO:0051604">
    <property type="term" value="P:protein maturation"/>
    <property type="evidence" value="ECO:0007669"/>
    <property type="project" value="TreeGrafter"/>
</dbReference>
<dbReference type="InterPro" id="IPR041440">
    <property type="entry name" value="HypF_C"/>
</dbReference>
<dbReference type="PROSITE" id="PS51160">
    <property type="entry name" value="ACYLPHOSPHATASE_3"/>
    <property type="match status" value="1"/>
</dbReference>
<feature type="domain" description="Acylphosphatase-like" evidence="10">
    <location>
        <begin position="11"/>
        <end position="98"/>
    </location>
</feature>
<dbReference type="InterPro" id="IPR051060">
    <property type="entry name" value="Carbamoyltrans_HypF-like"/>
</dbReference>
<dbReference type="EMBL" id="AOSV01000024">
    <property type="protein sequence ID" value="EMG36942.1"/>
    <property type="molecule type" value="Genomic_DNA"/>
</dbReference>
<dbReference type="Pfam" id="PF17788">
    <property type="entry name" value="HypF_C"/>
    <property type="match status" value="1"/>
</dbReference>
<comment type="pathway">
    <text evidence="1">Protein modification; [NiFe] hydrogenase maturation.</text>
</comment>
<dbReference type="InterPro" id="IPR017945">
    <property type="entry name" value="DHBP_synth_RibB-like_a/b_dom"/>
</dbReference>
<keyword evidence="4" id="KW-0479">Metal-binding</keyword>
<sequence length="789" mass="86516">MPDSATKDTARRRFTVTGQVQGVGFRPFVFRLAHELGLTGSVRNTPEGVAVEVQGTSEAVEAFGRDLQGKLPPLARIVGLTQQELETEAGEQEFRILASTAGHGHQVLISPDTATCADCLADMRDPSNRRHLYPFTNCTNCGPRYTITRSIPYDRATTSMACFPLCDACRAEYENPLDRRFHAQPNACPECGPKVWLTDREGRTMAKHGEAMVRLAEALADGLVCAVKGLGGFHLACDATSATAVAALRERKNRRGKPLAVMVPDLDTARRLAEINSEEERWLTGKERPIVLLRRRPNSPLAADISPDTRFIGVMLPYTPLHHVLFHHLQGRVDLPALVMTSGNFSSEPISIGNREALRRLAEIADLFLLHDRDILIRTDDSVLRVLPTGKPQFLRRARGFTPTPIFLTGKSPSVLGLGPELKNTLCVTKDDQAFVSQHIGDMENLETLGFHHEIRQHLVTILQTSPVALVRDLHPDYLTTAYALEQRELPVLTLQHHFAHAFAVLAEHRHQGPALALALDGTGFGEDGTLWGGEALFVDTQTLKRKRLGHFTPAPLPGGEAAIREPWRIAQAYLWACGITTPNKKQWPWIAEHAQASAFVARMLERDVNCPRSTSCGRLFDAVSALLGLKLKIDYEGQAAIVLEQAQDQNDKAGFEGYPCPLLPSPLAPDESTMLDTLTLFRAVHEDFQAGVPTGIISRRFHLGLIEGLAELASALAERTGVRTVALSGGVMLNLTMATLLPEALARRGLVPLSHEQLPPGDACISLGQAAWGRRAVELGWLRHPPQA</sequence>
<dbReference type="InterPro" id="IPR004421">
    <property type="entry name" value="Carbamoyltransferase_HypF"/>
</dbReference>
<reference evidence="12 13" key="1">
    <citation type="journal article" date="2013" name="Genome Announc.">
        <title>Draft Genome Sequence for Desulfovibrio africanus Strain PCS.</title>
        <authorList>
            <person name="Brown S.D."/>
            <person name="Utturkar S.M."/>
            <person name="Arkin A.P."/>
            <person name="Deutschbauer A.M."/>
            <person name="Elias D.A."/>
            <person name="Hazen T.C."/>
            <person name="Chakraborty R."/>
        </authorList>
    </citation>
    <scope>NUCLEOTIDE SEQUENCE [LARGE SCALE GENOMIC DNA]</scope>
    <source>
        <strain evidence="12 13">PCS</strain>
    </source>
</reference>
<evidence type="ECO:0000259" key="11">
    <source>
        <dbReference type="PROSITE" id="PS51163"/>
    </source>
</evidence>
<evidence type="ECO:0000256" key="2">
    <source>
        <dbReference type="ARBA" id="ARBA00008097"/>
    </source>
</evidence>